<evidence type="ECO:0000256" key="6">
    <source>
        <dbReference type="ARBA" id="ARBA00022989"/>
    </source>
</evidence>
<evidence type="ECO:0000256" key="1">
    <source>
        <dbReference type="ARBA" id="ARBA00003279"/>
    </source>
</evidence>
<dbReference type="InterPro" id="IPR020846">
    <property type="entry name" value="MFS_dom"/>
</dbReference>
<dbReference type="CDD" id="cd17388">
    <property type="entry name" value="MFS_TetA"/>
    <property type="match status" value="1"/>
</dbReference>
<evidence type="ECO:0000256" key="5">
    <source>
        <dbReference type="ARBA" id="ARBA00022692"/>
    </source>
</evidence>
<feature type="transmembrane region" description="Helical" evidence="8">
    <location>
        <begin position="19"/>
        <end position="38"/>
    </location>
</feature>
<evidence type="ECO:0000256" key="4">
    <source>
        <dbReference type="ARBA" id="ARBA00022448"/>
    </source>
</evidence>
<evidence type="ECO:0000256" key="7">
    <source>
        <dbReference type="ARBA" id="ARBA00023136"/>
    </source>
</evidence>
<dbReference type="PANTHER" id="PTHR23504:SF15">
    <property type="entry name" value="MAJOR FACILITATOR SUPERFAMILY (MFS) PROFILE DOMAIN-CONTAINING PROTEIN"/>
    <property type="match status" value="1"/>
</dbReference>
<evidence type="ECO:0000259" key="9">
    <source>
        <dbReference type="PROSITE" id="PS50850"/>
    </source>
</evidence>
<evidence type="ECO:0000313" key="10">
    <source>
        <dbReference type="EMBL" id="MET3527821.1"/>
    </source>
</evidence>
<proteinExistence type="inferred from homology"/>
<keyword evidence="7 8" id="KW-0472">Membrane</keyword>
<comment type="subcellular location">
    <subcellularLocation>
        <location evidence="2">Membrane</location>
        <topology evidence="2">Multi-pass membrane protein</topology>
    </subcellularLocation>
</comment>
<feature type="transmembrane region" description="Helical" evidence="8">
    <location>
        <begin position="58"/>
        <end position="75"/>
    </location>
</feature>
<dbReference type="InterPro" id="IPR005829">
    <property type="entry name" value="Sugar_transporter_CS"/>
</dbReference>
<keyword evidence="5 8" id="KW-0812">Transmembrane</keyword>
<feature type="transmembrane region" description="Helical" evidence="8">
    <location>
        <begin position="145"/>
        <end position="167"/>
    </location>
</feature>
<evidence type="ECO:0000256" key="2">
    <source>
        <dbReference type="ARBA" id="ARBA00004141"/>
    </source>
</evidence>
<comment type="similarity">
    <text evidence="3">Belongs to the major facilitator superfamily. TCR/Tet family.</text>
</comment>
<comment type="function">
    <text evidence="1">Resistance to tetracycline by an active tetracycline efflux. This is an energy-dependent process that decreases the accumulation of the antibiotic in whole cells. This protein functions as a metal-tetracycline/H(+) antiporter.</text>
</comment>
<evidence type="ECO:0000313" key="11">
    <source>
        <dbReference type="Proteomes" id="UP001549110"/>
    </source>
</evidence>
<evidence type="ECO:0000256" key="8">
    <source>
        <dbReference type="SAM" id="Phobius"/>
    </source>
</evidence>
<feature type="transmembrane region" description="Helical" evidence="8">
    <location>
        <begin position="387"/>
        <end position="405"/>
    </location>
</feature>
<dbReference type="InterPro" id="IPR011701">
    <property type="entry name" value="MFS"/>
</dbReference>
<accession>A0ABV2ELB3</accession>
<dbReference type="EMBL" id="JBEPLU010000002">
    <property type="protein sequence ID" value="MET3527821.1"/>
    <property type="molecule type" value="Genomic_DNA"/>
</dbReference>
<dbReference type="PRINTS" id="PR01035">
    <property type="entry name" value="TCRTETA"/>
</dbReference>
<dbReference type="SUPFAM" id="SSF103473">
    <property type="entry name" value="MFS general substrate transporter"/>
    <property type="match status" value="1"/>
</dbReference>
<feature type="transmembrane region" description="Helical" evidence="8">
    <location>
        <begin position="173"/>
        <end position="193"/>
    </location>
</feature>
<feature type="transmembrane region" description="Helical" evidence="8">
    <location>
        <begin position="226"/>
        <end position="249"/>
    </location>
</feature>
<feature type="transmembrane region" description="Helical" evidence="8">
    <location>
        <begin position="356"/>
        <end position="375"/>
    </location>
</feature>
<dbReference type="Gene3D" id="1.20.1250.20">
    <property type="entry name" value="MFS general substrate transporter like domains"/>
    <property type="match status" value="1"/>
</dbReference>
<feature type="transmembrane region" description="Helical" evidence="8">
    <location>
        <begin position="261"/>
        <end position="281"/>
    </location>
</feature>
<gene>
    <name evidence="10" type="ORF">ABID41_002939</name>
</gene>
<comment type="caution">
    <text evidence="10">The sequence shown here is derived from an EMBL/GenBank/DDBJ whole genome shotgun (WGS) entry which is preliminary data.</text>
</comment>
<organism evidence="10 11">
    <name type="scientific">Phenylobacterium koreense</name>
    <dbReference type="NCBI Taxonomy" id="266125"/>
    <lineage>
        <taxon>Bacteria</taxon>
        <taxon>Pseudomonadati</taxon>
        <taxon>Pseudomonadota</taxon>
        <taxon>Alphaproteobacteria</taxon>
        <taxon>Caulobacterales</taxon>
        <taxon>Caulobacteraceae</taxon>
        <taxon>Phenylobacterium</taxon>
    </lineage>
</organism>
<protein>
    <submittedName>
        <fullName evidence="10">DHA1 family tetracycline resistance protein-like MFS transporter</fullName>
    </submittedName>
</protein>
<feature type="transmembrane region" description="Helical" evidence="8">
    <location>
        <begin position="112"/>
        <end position="133"/>
    </location>
</feature>
<reference evidence="10 11" key="1">
    <citation type="submission" date="2024-06" db="EMBL/GenBank/DDBJ databases">
        <title>Genomic Encyclopedia of Type Strains, Phase IV (KMG-IV): sequencing the most valuable type-strain genomes for metagenomic binning, comparative biology and taxonomic classification.</title>
        <authorList>
            <person name="Goeker M."/>
        </authorList>
    </citation>
    <scope>NUCLEOTIDE SEQUENCE [LARGE SCALE GENOMIC DNA]</scope>
    <source>
        <strain evidence="10 11">DSM 17809</strain>
    </source>
</reference>
<dbReference type="InterPro" id="IPR001958">
    <property type="entry name" value="Tet-R_TetA/multi-R_MdtG-like"/>
</dbReference>
<dbReference type="Proteomes" id="UP001549110">
    <property type="component" value="Unassembled WGS sequence"/>
</dbReference>
<dbReference type="PANTHER" id="PTHR23504">
    <property type="entry name" value="MAJOR FACILITATOR SUPERFAMILY DOMAIN-CONTAINING PROTEIN 10"/>
    <property type="match status" value="1"/>
</dbReference>
<dbReference type="Pfam" id="PF07690">
    <property type="entry name" value="MFS_1"/>
    <property type="match status" value="1"/>
</dbReference>
<feature type="domain" description="Major facilitator superfamily (MFS) profile" evidence="9">
    <location>
        <begin position="16"/>
        <end position="412"/>
    </location>
</feature>
<name>A0ABV2ELB3_9CAUL</name>
<feature type="transmembrane region" description="Helical" evidence="8">
    <location>
        <begin position="317"/>
        <end position="335"/>
    </location>
</feature>
<dbReference type="PROSITE" id="PS00216">
    <property type="entry name" value="SUGAR_TRANSPORT_1"/>
    <property type="match status" value="1"/>
</dbReference>
<keyword evidence="6 8" id="KW-1133">Transmembrane helix</keyword>
<feature type="transmembrane region" description="Helical" evidence="8">
    <location>
        <begin position="87"/>
        <end position="106"/>
    </location>
</feature>
<feature type="transmembrane region" description="Helical" evidence="8">
    <location>
        <begin position="293"/>
        <end position="311"/>
    </location>
</feature>
<keyword evidence="11" id="KW-1185">Reference proteome</keyword>
<evidence type="ECO:0000256" key="3">
    <source>
        <dbReference type="ARBA" id="ARBA00007520"/>
    </source>
</evidence>
<sequence length="418" mass="44448">MTEQDAPVSAKRRTAAFQFIFAAAVINAISFGIMIPVLPNLIKEFTGGDTAAASEWNVVFGAVWGVMQLFCGPILGMMSDRYGRRPILLVSLGGLAIDFLFMALAPSLMWLFVGRVINGLTAASFSTANAYVADVTPPEKRAKTFGWMGSAFSFGFLVGPAVGGFLGDIDLRLPFFVAAGLTTLNWLYGFFVLPESLAPEKRVKKFDWKRANPVGSLVFLRSHNDLLGLATVGFLFQLAHTVLPAIFVLYTGYRYGWTPGFMGLTMMGTGIAGVIVQTLLVGPVVARIGERGALLLGCLAGAAGFAIYGLAADGWTYLLGVPVFALMNFLMPGLQGLMTRRVEPSGQGQLQGANQALQGIASVIGPVMFGMTFAWSVRHDSELHEPGLAIFLAAGLLIGAFLLSLKVGRASKAATVTA</sequence>
<dbReference type="InterPro" id="IPR036259">
    <property type="entry name" value="MFS_trans_sf"/>
</dbReference>
<dbReference type="RefSeq" id="WP_354297908.1">
    <property type="nucleotide sequence ID" value="NZ_JBEPLU010000002.1"/>
</dbReference>
<keyword evidence="4" id="KW-0813">Transport</keyword>
<dbReference type="PROSITE" id="PS50850">
    <property type="entry name" value="MFS"/>
    <property type="match status" value="1"/>
</dbReference>